<protein>
    <submittedName>
        <fullName evidence="1">Metallophosphoesterase</fullName>
    </submittedName>
</protein>
<sequence>MSVTEVHYTSDPHFEHELVAAKRGFTSAAEHDAVIADRWNETVKPRDVVIVLGDIAAGAPAGALSILRKLPGRKHLITGNHDRVHPMHRRTFASSLPAFLDVFASVSPFGRRRLEGTEVLLSHFPYAAWGDGPARGGAAASRHNQFRLPDFGVPLLHGHTHGTEQGHGHELHVGVDAWGFRPVPQEQVIVWLRELREHREAVGAVEPFTWSADMDAVHARALKRR</sequence>
<proteinExistence type="predicted"/>
<dbReference type="AlphaFoldDB" id="A0A3C1KGK5"/>
<accession>A0A3C1KGK5</accession>
<evidence type="ECO:0000313" key="2">
    <source>
        <dbReference type="Proteomes" id="UP000257479"/>
    </source>
</evidence>
<gene>
    <name evidence="1" type="ORF">DCP95_14865</name>
</gene>
<organism evidence="1 2">
    <name type="scientific">Microbacterium ginsengisoli</name>
    <dbReference type="NCBI Taxonomy" id="400772"/>
    <lineage>
        <taxon>Bacteria</taxon>
        <taxon>Bacillati</taxon>
        <taxon>Actinomycetota</taxon>
        <taxon>Actinomycetes</taxon>
        <taxon>Micrococcales</taxon>
        <taxon>Microbacteriaceae</taxon>
        <taxon>Microbacterium</taxon>
    </lineage>
</organism>
<comment type="caution">
    <text evidence="1">The sequence shown here is derived from an EMBL/GenBank/DDBJ whole genome shotgun (WGS) entry which is preliminary data.</text>
</comment>
<name>A0A3C1KGK5_9MICO</name>
<dbReference type="InterPro" id="IPR029052">
    <property type="entry name" value="Metallo-depent_PP-like"/>
</dbReference>
<dbReference type="SUPFAM" id="SSF56300">
    <property type="entry name" value="Metallo-dependent phosphatases"/>
    <property type="match status" value="1"/>
</dbReference>
<dbReference type="Proteomes" id="UP000257479">
    <property type="component" value="Unassembled WGS sequence"/>
</dbReference>
<reference evidence="1 2" key="1">
    <citation type="journal article" date="2018" name="Nat. Biotechnol.">
        <title>A standardized bacterial taxonomy based on genome phylogeny substantially revises the tree of life.</title>
        <authorList>
            <person name="Parks D.H."/>
            <person name="Chuvochina M."/>
            <person name="Waite D.W."/>
            <person name="Rinke C."/>
            <person name="Skarshewski A."/>
            <person name="Chaumeil P.A."/>
            <person name="Hugenholtz P."/>
        </authorList>
    </citation>
    <scope>NUCLEOTIDE SEQUENCE [LARGE SCALE GENOMIC DNA]</scope>
    <source>
        <strain evidence="1">UBA9152</strain>
    </source>
</reference>
<dbReference type="Gene3D" id="3.60.21.10">
    <property type="match status" value="1"/>
</dbReference>
<dbReference type="EMBL" id="DMNG01000260">
    <property type="protein sequence ID" value="HAN25830.1"/>
    <property type="molecule type" value="Genomic_DNA"/>
</dbReference>
<evidence type="ECO:0000313" key="1">
    <source>
        <dbReference type="EMBL" id="HAN25830.1"/>
    </source>
</evidence>